<dbReference type="InterPro" id="IPR036388">
    <property type="entry name" value="WH-like_DNA-bd_sf"/>
</dbReference>
<comment type="caution">
    <text evidence="7">The sequence shown here is derived from an EMBL/GenBank/DDBJ whole genome shotgun (WGS) entry which is preliminary data.</text>
</comment>
<reference evidence="7 8" key="1">
    <citation type="submission" date="2021-10" db="EMBL/GenBank/DDBJ databases">
        <title>Anaerobic single-cell dispensing facilitates the cultivation of human gut bacteria.</title>
        <authorList>
            <person name="Afrizal A."/>
        </authorList>
    </citation>
    <scope>NUCLEOTIDE SEQUENCE [LARGE SCALE GENOMIC DNA]</scope>
    <source>
        <strain evidence="7 8">CLA-AA-H276</strain>
    </source>
</reference>
<dbReference type="InterPro" id="IPR013325">
    <property type="entry name" value="RNA_pol_sigma_r2"/>
</dbReference>
<dbReference type="EMBL" id="JAJEPS010000001">
    <property type="protein sequence ID" value="MCC2124617.1"/>
    <property type="molecule type" value="Genomic_DNA"/>
</dbReference>
<evidence type="ECO:0000313" key="7">
    <source>
        <dbReference type="EMBL" id="MCC2124617.1"/>
    </source>
</evidence>
<evidence type="ECO:0000259" key="5">
    <source>
        <dbReference type="Pfam" id="PF04542"/>
    </source>
</evidence>
<evidence type="ECO:0000313" key="8">
    <source>
        <dbReference type="Proteomes" id="UP001198220"/>
    </source>
</evidence>
<dbReference type="PANTHER" id="PTHR43133:SF60">
    <property type="entry name" value="RNA POLYMERASE SIGMA FACTOR SIGV"/>
    <property type="match status" value="1"/>
</dbReference>
<dbReference type="PANTHER" id="PTHR43133">
    <property type="entry name" value="RNA POLYMERASE ECF-TYPE SIGMA FACTO"/>
    <property type="match status" value="1"/>
</dbReference>
<gene>
    <name evidence="7" type="ORF">LKD36_00315</name>
</gene>
<dbReference type="InterPro" id="IPR013249">
    <property type="entry name" value="RNA_pol_sigma70_r4_t2"/>
</dbReference>
<keyword evidence="2" id="KW-0805">Transcription regulation</keyword>
<dbReference type="SUPFAM" id="SSF88946">
    <property type="entry name" value="Sigma2 domain of RNA polymerase sigma factors"/>
    <property type="match status" value="1"/>
</dbReference>
<dbReference type="RefSeq" id="WP_118769142.1">
    <property type="nucleotide sequence ID" value="NZ_JAJEPS010000001.1"/>
</dbReference>
<dbReference type="InterPro" id="IPR014284">
    <property type="entry name" value="RNA_pol_sigma-70_dom"/>
</dbReference>
<dbReference type="GO" id="GO:0006352">
    <property type="term" value="P:DNA-templated transcription initiation"/>
    <property type="evidence" value="ECO:0007669"/>
    <property type="project" value="InterPro"/>
</dbReference>
<feature type="domain" description="RNA polymerase sigma-70 region 2" evidence="5">
    <location>
        <begin position="21"/>
        <end position="87"/>
    </location>
</feature>
<dbReference type="Proteomes" id="UP001198220">
    <property type="component" value="Unassembled WGS sequence"/>
</dbReference>
<sequence>MFFFLTLLDDPEEQQKFTEIYYQYRHFLWYVANQKLQDAHLAEDAVQEAFLALTRHMDKIEDVHSDRARNFLATIVRSKAVDILRKKVPEAELPEEYGELKVGGDMLDHYLTKENYHRLVACVLELDDTYRTVFEYKFMYQMSDAEIADVMGISAKNVNIRYFRARKKLQEMIRKEVQGA</sequence>
<keyword evidence="4" id="KW-0804">Transcription</keyword>
<keyword evidence="8" id="KW-1185">Reference proteome</keyword>
<protein>
    <submittedName>
        <fullName evidence="7">Sigma-70 family RNA polymerase sigma factor</fullName>
    </submittedName>
</protein>
<dbReference type="SUPFAM" id="SSF88659">
    <property type="entry name" value="Sigma3 and sigma4 domains of RNA polymerase sigma factors"/>
    <property type="match status" value="1"/>
</dbReference>
<comment type="similarity">
    <text evidence="1">Belongs to the sigma-70 factor family. ECF subfamily.</text>
</comment>
<keyword evidence="3" id="KW-0731">Sigma factor</keyword>
<proteinExistence type="inferred from homology"/>
<dbReference type="Gene3D" id="1.10.1740.10">
    <property type="match status" value="1"/>
</dbReference>
<evidence type="ECO:0000256" key="1">
    <source>
        <dbReference type="ARBA" id="ARBA00010641"/>
    </source>
</evidence>
<evidence type="ECO:0000256" key="3">
    <source>
        <dbReference type="ARBA" id="ARBA00023082"/>
    </source>
</evidence>
<organism evidence="7 8">
    <name type="scientific">Hominiventricola filiformis</name>
    <dbReference type="NCBI Taxonomy" id="2885352"/>
    <lineage>
        <taxon>Bacteria</taxon>
        <taxon>Bacillati</taxon>
        <taxon>Bacillota</taxon>
        <taxon>Clostridia</taxon>
        <taxon>Lachnospirales</taxon>
        <taxon>Lachnospiraceae</taxon>
        <taxon>Hominiventricola</taxon>
    </lineage>
</organism>
<dbReference type="CDD" id="cd06171">
    <property type="entry name" value="Sigma70_r4"/>
    <property type="match status" value="1"/>
</dbReference>
<dbReference type="GO" id="GO:0016987">
    <property type="term" value="F:sigma factor activity"/>
    <property type="evidence" value="ECO:0007669"/>
    <property type="project" value="UniProtKB-KW"/>
</dbReference>
<dbReference type="InterPro" id="IPR007627">
    <property type="entry name" value="RNA_pol_sigma70_r2"/>
</dbReference>
<evidence type="ECO:0000256" key="2">
    <source>
        <dbReference type="ARBA" id="ARBA00023015"/>
    </source>
</evidence>
<evidence type="ECO:0000259" key="6">
    <source>
        <dbReference type="Pfam" id="PF08281"/>
    </source>
</evidence>
<name>A0AAE3A483_9FIRM</name>
<dbReference type="Pfam" id="PF08281">
    <property type="entry name" value="Sigma70_r4_2"/>
    <property type="match status" value="1"/>
</dbReference>
<dbReference type="Gene3D" id="1.10.10.10">
    <property type="entry name" value="Winged helix-like DNA-binding domain superfamily/Winged helix DNA-binding domain"/>
    <property type="match status" value="1"/>
</dbReference>
<dbReference type="InterPro" id="IPR039425">
    <property type="entry name" value="RNA_pol_sigma-70-like"/>
</dbReference>
<dbReference type="Pfam" id="PF04542">
    <property type="entry name" value="Sigma70_r2"/>
    <property type="match status" value="1"/>
</dbReference>
<feature type="domain" description="RNA polymerase sigma factor 70 region 4 type 2" evidence="6">
    <location>
        <begin position="118"/>
        <end position="169"/>
    </location>
</feature>
<dbReference type="InterPro" id="IPR013324">
    <property type="entry name" value="RNA_pol_sigma_r3/r4-like"/>
</dbReference>
<dbReference type="GO" id="GO:0003677">
    <property type="term" value="F:DNA binding"/>
    <property type="evidence" value="ECO:0007669"/>
    <property type="project" value="InterPro"/>
</dbReference>
<evidence type="ECO:0000256" key="4">
    <source>
        <dbReference type="ARBA" id="ARBA00023163"/>
    </source>
</evidence>
<dbReference type="NCBIfam" id="TIGR02937">
    <property type="entry name" value="sigma70-ECF"/>
    <property type="match status" value="1"/>
</dbReference>
<dbReference type="AlphaFoldDB" id="A0AAE3A483"/>
<accession>A0AAE3A483</accession>